<comment type="caution">
    <text evidence="1">The sequence shown here is derived from an EMBL/GenBank/DDBJ whole genome shotgun (WGS) entry which is preliminary data.</text>
</comment>
<dbReference type="EMBL" id="BKCJ011831526">
    <property type="protein sequence ID" value="GFD56615.1"/>
    <property type="molecule type" value="Genomic_DNA"/>
</dbReference>
<sequence length="61" mass="6813">MVSMSADPRNTDKGGWIHEEEYRELVASLIEEEKGHRDSCSFGTFVKNAPGLEAIRTTVES</sequence>
<dbReference type="AlphaFoldDB" id="A0A699X9S7"/>
<feature type="non-terminal residue" evidence="1">
    <location>
        <position position="61"/>
    </location>
</feature>
<evidence type="ECO:0000313" key="1">
    <source>
        <dbReference type="EMBL" id="GFD56615.1"/>
    </source>
</evidence>
<organism evidence="1">
    <name type="scientific">Tanacetum cinerariifolium</name>
    <name type="common">Dalmatian daisy</name>
    <name type="synonym">Chrysanthemum cinerariifolium</name>
    <dbReference type="NCBI Taxonomy" id="118510"/>
    <lineage>
        <taxon>Eukaryota</taxon>
        <taxon>Viridiplantae</taxon>
        <taxon>Streptophyta</taxon>
        <taxon>Embryophyta</taxon>
        <taxon>Tracheophyta</taxon>
        <taxon>Spermatophyta</taxon>
        <taxon>Magnoliopsida</taxon>
        <taxon>eudicotyledons</taxon>
        <taxon>Gunneridae</taxon>
        <taxon>Pentapetalae</taxon>
        <taxon>asterids</taxon>
        <taxon>campanulids</taxon>
        <taxon>Asterales</taxon>
        <taxon>Asteraceae</taxon>
        <taxon>Asteroideae</taxon>
        <taxon>Anthemideae</taxon>
        <taxon>Anthemidinae</taxon>
        <taxon>Tanacetum</taxon>
    </lineage>
</organism>
<proteinExistence type="predicted"/>
<gene>
    <name evidence="1" type="ORF">Tci_928584</name>
</gene>
<name>A0A699X9S7_TANCI</name>
<accession>A0A699X9S7</accession>
<reference evidence="1" key="1">
    <citation type="journal article" date="2019" name="Sci. Rep.">
        <title>Draft genome of Tanacetum cinerariifolium, the natural source of mosquito coil.</title>
        <authorList>
            <person name="Yamashiro T."/>
            <person name="Shiraishi A."/>
            <person name="Satake H."/>
            <person name="Nakayama K."/>
        </authorList>
    </citation>
    <scope>NUCLEOTIDE SEQUENCE</scope>
</reference>
<protein>
    <submittedName>
        <fullName evidence="1">Uncharacterized protein</fullName>
    </submittedName>
</protein>